<gene>
    <name evidence="2" type="ORF">SAMN02745166_02035</name>
</gene>
<name>A0A1T4XU90_9BACT</name>
<evidence type="ECO:0000256" key="1">
    <source>
        <dbReference type="SAM" id="SignalP"/>
    </source>
</evidence>
<evidence type="ECO:0008006" key="4">
    <source>
        <dbReference type="Google" id="ProtNLM"/>
    </source>
</evidence>
<feature type="signal peptide" evidence="1">
    <location>
        <begin position="1"/>
        <end position="24"/>
    </location>
</feature>
<dbReference type="RefSeq" id="WP_078813242.1">
    <property type="nucleotide sequence ID" value="NZ_FUYE01000005.1"/>
</dbReference>
<keyword evidence="3" id="KW-1185">Reference proteome</keyword>
<dbReference type="AlphaFoldDB" id="A0A1T4XU90"/>
<feature type="chain" id="PRO_5010546496" description="PEP-CTERM protein-sorting domain-containing protein" evidence="1">
    <location>
        <begin position="25"/>
        <end position="277"/>
    </location>
</feature>
<evidence type="ECO:0000313" key="3">
    <source>
        <dbReference type="Proteomes" id="UP000190774"/>
    </source>
</evidence>
<proteinExistence type="predicted"/>
<dbReference type="EMBL" id="FUYE01000005">
    <property type="protein sequence ID" value="SKA93074.1"/>
    <property type="molecule type" value="Genomic_DNA"/>
</dbReference>
<reference evidence="3" key="1">
    <citation type="submission" date="2017-02" db="EMBL/GenBank/DDBJ databases">
        <authorList>
            <person name="Varghese N."/>
            <person name="Submissions S."/>
        </authorList>
    </citation>
    <scope>NUCLEOTIDE SEQUENCE [LARGE SCALE GENOMIC DNA]</scope>
    <source>
        <strain evidence="3">ATCC 700200</strain>
    </source>
</reference>
<dbReference type="OrthoDB" id="6383879at2"/>
<evidence type="ECO:0000313" key="2">
    <source>
        <dbReference type="EMBL" id="SKA93074.1"/>
    </source>
</evidence>
<accession>A0A1T4XU90</accession>
<dbReference type="STRING" id="48467.SAMN02745166_02035"/>
<keyword evidence="1" id="KW-0732">Signal</keyword>
<dbReference type="Proteomes" id="UP000190774">
    <property type="component" value="Unassembled WGS sequence"/>
</dbReference>
<protein>
    <recommendedName>
        <fullName evidence="4">PEP-CTERM protein-sorting domain-containing protein</fullName>
    </recommendedName>
</protein>
<organism evidence="2 3">
    <name type="scientific">Prosthecobacter debontii</name>
    <dbReference type="NCBI Taxonomy" id="48467"/>
    <lineage>
        <taxon>Bacteria</taxon>
        <taxon>Pseudomonadati</taxon>
        <taxon>Verrucomicrobiota</taxon>
        <taxon>Verrucomicrobiia</taxon>
        <taxon>Verrucomicrobiales</taxon>
        <taxon>Verrucomicrobiaceae</taxon>
        <taxon>Prosthecobacter</taxon>
    </lineage>
</organism>
<sequence length="277" mass="29144">MKIPPLSSLSLAVISLIVATAAPAAVIITYAEQPDATTSSLIGTDVFTFDNLKTGVNTNVSWAGVGTFDQLYIKSADAYGGAATETSPNGSRYSLQGAGTQVLSSTLTLDTASSYFGFWWSAGDPYNVLSFYNGDTLVGQFTTASLMAPLPDAYDGNPLNRAINGSEPYAFINFFGDSETSWDKIILTNNQASGFESDNYTTRVEAWDPLVDGALPGVPVALVSGKDTQLVSSADLEGTLWSAAPGAPLPPFSLLAFFGLVVIARSRHLLVRQSAAV</sequence>